<reference evidence="6" key="1">
    <citation type="submission" date="2018-06" db="EMBL/GenBank/DDBJ databases">
        <authorList>
            <person name="Zhirakovskaya E."/>
        </authorList>
    </citation>
    <scope>NUCLEOTIDE SEQUENCE</scope>
</reference>
<keyword evidence="2 5" id="KW-0812">Transmembrane</keyword>
<evidence type="ECO:0000313" key="6">
    <source>
        <dbReference type="EMBL" id="VAW65895.1"/>
    </source>
</evidence>
<feature type="transmembrane region" description="Helical" evidence="5">
    <location>
        <begin position="113"/>
        <end position="135"/>
    </location>
</feature>
<evidence type="ECO:0008006" key="7">
    <source>
        <dbReference type="Google" id="ProtNLM"/>
    </source>
</evidence>
<accession>A0A3B0XC96</accession>
<name>A0A3B0XC96_9ZZZZ</name>
<sequence>TMFSLGLVLNVSELRSELLSPGRVALGVLSQFSVMPLLVWLVAQYPGFSPAIAIGFIIVGCAPGAMASNVIVFLAGGAVAFSVTLTTVATLLSPLLTPLLVKVLGGAILPIEFWPLTMTILKTVLLPLILGLFIQKYLGKHLQLARNLAPGVAALAIIIICSYAVAANQARIAQMVLPVMLGVVVVNLLGYLAGWYLAKLYGFAHLYRITLMIEIGMQNAGMGVALALQHFPAESALPGALFAVWCILTGATASGWLRRRMSKACSDQATPA</sequence>
<dbReference type="Gene3D" id="1.20.1530.20">
    <property type="match status" value="1"/>
</dbReference>
<dbReference type="AlphaFoldDB" id="A0A3B0XC96"/>
<evidence type="ECO:0000256" key="1">
    <source>
        <dbReference type="ARBA" id="ARBA00004141"/>
    </source>
</evidence>
<feature type="transmembrane region" description="Helical" evidence="5">
    <location>
        <begin position="237"/>
        <end position="257"/>
    </location>
</feature>
<dbReference type="GO" id="GO:0016020">
    <property type="term" value="C:membrane"/>
    <property type="evidence" value="ECO:0007669"/>
    <property type="project" value="UniProtKB-SubCell"/>
</dbReference>
<dbReference type="PANTHER" id="PTHR10361">
    <property type="entry name" value="SODIUM-BILE ACID COTRANSPORTER"/>
    <property type="match status" value="1"/>
</dbReference>
<keyword evidence="4 5" id="KW-0472">Membrane</keyword>
<dbReference type="InterPro" id="IPR002657">
    <property type="entry name" value="BilAc:Na_symport/Acr3"/>
</dbReference>
<dbReference type="InterPro" id="IPR038770">
    <property type="entry name" value="Na+/solute_symporter_sf"/>
</dbReference>
<feature type="transmembrane region" description="Helical" evidence="5">
    <location>
        <begin position="172"/>
        <end position="197"/>
    </location>
</feature>
<gene>
    <name evidence="6" type="ORF">MNBD_GAMMA10-3159</name>
</gene>
<keyword evidence="3 5" id="KW-1133">Transmembrane helix</keyword>
<proteinExistence type="predicted"/>
<evidence type="ECO:0000256" key="4">
    <source>
        <dbReference type="ARBA" id="ARBA00023136"/>
    </source>
</evidence>
<feature type="transmembrane region" description="Helical" evidence="5">
    <location>
        <begin position="72"/>
        <end position="93"/>
    </location>
</feature>
<dbReference type="PANTHER" id="PTHR10361:SF28">
    <property type="entry name" value="P3 PROTEIN-RELATED"/>
    <property type="match status" value="1"/>
</dbReference>
<feature type="transmembrane region" description="Helical" evidence="5">
    <location>
        <begin position="209"/>
        <end position="231"/>
    </location>
</feature>
<evidence type="ECO:0000256" key="2">
    <source>
        <dbReference type="ARBA" id="ARBA00022692"/>
    </source>
</evidence>
<evidence type="ECO:0000256" key="5">
    <source>
        <dbReference type="SAM" id="Phobius"/>
    </source>
</evidence>
<feature type="transmembrane region" description="Helical" evidence="5">
    <location>
        <begin position="147"/>
        <end position="166"/>
    </location>
</feature>
<protein>
    <recommendedName>
        <fullName evidence="7">Sodium-dependent transporter</fullName>
    </recommendedName>
</protein>
<evidence type="ECO:0000256" key="3">
    <source>
        <dbReference type="ARBA" id="ARBA00022989"/>
    </source>
</evidence>
<dbReference type="InterPro" id="IPR004710">
    <property type="entry name" value="Bilac:Na_transpt"/>
</dbReference>
<dbReference type="Pfam" id="PF01758">
    <property type="entry name" value="SBF"/>
    <property type="match status" value="1"/>
</dbReference>
<dbReference type="EMBL" id="UOFJ01000196">
    <property type="protein sequence ID" value="VAW65895.1"/>
    <property type="molecule type" value="Genomic_DNA"/>
</dbReference>
<feature type="non-terminal residue" evidence="6">
    <location>
        <position position="1"/>
    </location>
</feature>
<comment type="subcellular location">
    <subcellularLocation>
        <location evidence="1">Membrane</location>
        <topology evidence="1">Multi-pass membrane protein</topology>
    </subcellularLocation>
</comment>
<feature type="transmembrane region" description="Helical" evidence="5">
    <location>
        <begin position="48"/>
        <end position="65"/>
    </location>
</feature>
<organism evidence="6">
    <name type="scientific">hydrothermal vent metagenome</name>
    <dbReference type="NCBI Taxonomy" id="652676"/>
    <lineage>
        <taxon>unclassified sequences</taxon>
        <taxon>metagenomes</taxon>
        <taxon>ecological metagenomes</taxon>
    </lineage>
</organism>